<organism evidence="1 2">
    <name type="scientific">Acidianus hospitalis</name>
    <dbReference type="NCBI Taxonomy" id="563177"/>
    <lineage>
        <taxon>Archaea</taxon>
        <taxon>Thermoproteota</taxon>
        <taxon>Thermoprotei</taxon>
        <taxon>Sulfolobales</taxon>
        <taxon>Sulfolobaceae</taxon>
        <taxon>Acidianus</taxon>
    </lineage>
</organism>
<gene>
    <name evidence="1" type="ORF">DDW13_04475</name>
</gene>
<dbReference type="Proteomes" id="UP000245638">
    <property type="component" value="Unassembled WGS sequence"/>
</dbReference>
<sequence length="113" mass="12840">MLEKYLEEKGYKLKNEGDKKVVDMNDYSFYIIGGNKCVFPIPLPTGKESLDDLVSMGIQYARASRLVQSLGSPVSYSVEGSSVLVIKEFKDENELESKLRDAMDKIESLRYFI</sequence>
<name>A0A2T9X6K4_9CREN</name>
<evidence type="ECO:0000313" key="1">
    <source>
        <dbReference type="EMBL" id="PVU75728.1"/>
    </source>
</evidence>
<accession>A0A2T9X6K4</accession>
<dbReference type="EMBL" id="QEFD01000133">
    <property type="protein sequence ID" value="PVU75728.1"/>
    <property type="molecule type" value="Genomic_DNA"/>
</dbReference>
<reference evidence="1 2" key="1">
    <citation type="journal article" date="2015" name="Appl. Environ. Microbiol.">
        <title>Nanoarchaeota, Their Sulfolobales Host, and Nanoarchaeota Virus Distribution across Yellowstone National Park Hot Springs.</title>
        <authorList>
            <person name="Munson-McGee J.H."/>
            <person name="Field E.K."/>
            <person name="Bateson M."/>
            <person name="Rooney C."/>
            <person name="Stepanauskas R."/>
            <person name="Young M.J."/>
        </authorList>
    </citation>
    <scope>NUCLEOTIDE SEQUENCE [LARGE SCALE GENOMIC DNA]</scope>
    <source>
        <strain evidence="1">SCGC AC-742_N10</strain>
    </source>
</reference>
<evidence type="ECO:0000313" key="2">
    <source>
        <dbReference type="Proteomes" id="UP000245638"/>
    </source>
</evidence>
<proteinExistence type="predicted"/>
<dbReference type="AlphaFoldDB" id="A0A2T9X6K4"/>
<protein>
    <submittedName>
        <fullName evidence="1">Uncharacterized protein</fullName>
    </submittedName>
</protein>
<comment type="caution">
    <text evidence="1">The sequence shown here is derived from an EMBL/GenBank/DDBJ whole genome shotgun (WGS) entry which is preliminary data.</text>
</comment>